<dbReference type="GO" id="GO:0030244">
    <property type="term" value="P:cellulose biosynthetic process"/>
    <property type="evidence" value="ECO:0007669"/>
    <property type="project" value="InterPro"/>
</dbReference>
<feature type="transmembrane region" description="Helical" evidence="15">
    <location>
        <begin position="890"/>
        <end position="913"/>
    </location>
</feature>
<comment type="function">
    <text evidence="9">Thought to be a Golgi-localized beta-glycan synthase that polymerize the backbones of noncellulosic polysaccharides (hemicelluloses) of plant cell wall.</text>
</comment>
<feature type="binding site" evidence="12">
    <location>
        <position position="618"/>
    </location>
    <ligand>
        <name>UDP-alpha-D-glucose</name>
        <dbReference type="ChEBI" id="CHEBI:58885"/>
    </ligand>
</feature>
<feature type="binding site" evidence="12">
    <location>
        <position position="390"/>
    </location>
    <ligand>
        <name>UDP-alpha-D-glucose</name>
        <dbReference type="ChEBI" id="CHEBI:58885"/>
    </ligand>
</feature>
<evidence type="ECO:0000256" key="2">
    <source>
        <dbReference type="ARBA" id="ARBA00022676"/>
    </source>
</evidence>
<feature type="binding site" evidence="12">
    <location>
        <position position="396"/>
    </location>
    <ligand>
        <name>UDP-alpha-D-glucose</name>
        <dbReference type="ChEBI" id="CHEBI:58885"/>
    </ligand>
</feature>
<evidence type="ECO:0000256" key="1">
    <source>
        <dbReference type="ARBA" id="ARBA00004653"/>
    </source>
</evidence>
<evidence type="ECO:0000256" key="12">
    <source>
        <dbReference type="PIRSR" id="PIRSR605150-2"/>
    </source>
</evidence>
<feature type="binding site" evidence="13">
    <location>
        <position position="619"/>
    </location>
    <ligand>
        <name>Mn(2+)</name>
        <dbReference type="ChEBI" id="CHEBI:29035"/>
    </ligand>
</feature>
<dbReference type="AlphaFoldDB" id="A0A9J5XJ18"/>
<keyword evidence="3" id="KW-0808">Transferase</keyword>
<feature type="compositionally biased region" description="Polar residues" evidence="14">
    <location>
        <begin position="1"/>
        <end position="22"/>
    </location>
</feature>
<reference evidence="16 17" key="1">
    <citation type="submission" date="2020-09" db="EMBL/GenBank/DDBJ databases">
        <title>De no assembly of potato wild relative species, Solanum commersonii.</title>
        <authorList>
            <person name="Cho K."/>
        </authorList>
    </citation>
    <scope>NUCLEOTIDE SEQUENCE [LARGE SCALE GENOMIC DNA]</scope>
    <source>
        <strain evidence="16">LZ3.2</strain>
        <tissue evidence="16">Leaf</tissue>
    </source>
</reference>
<dbReference type="FunFam" id="3.90.550.10:FF:000027">
    <property type="entry name" value="Cellulose synthase-like protein D4"/>
    <property type="match status" value="1"/>
</dbReference>
<dbReference type="InterPro" id="IPR005150">
    <property type="entry name" value="Cellulose_synth"/>
</dbReference>
<feature type="transmembrane region" description="Helical" evidence="15">
    <location>
        <begin position="1018"/>
        <end position="1043"/>
    </location>
</feature>
<dbReference type="Pfam" id="PF03552">
    <property type="entry name" value="Cellulose_synt"/>
    <property type="match status" value="2"/>
</dbReference>
<evidence type="ECO:0000256" key="6">
    <source>
        <dbReference type="ARBA" id="ARBA00023034"/>
    </source>
</evidence>
<feature type="transmembrane region" description="Helical" evidence="15">
    <location>
        <begin position="1049"/>
        <end position="1067"/>
    </location>
</feature>
<feature type="compositionally biased region" description="Polar residues" evidence="14">
    <location>
        <begin position="81"/>
        <end position="92"/>
    </location>
</feature>
<keyword evidence="17" id="KW-1185">Reference proteome</keyword>
<feature type="region of interest" description="Disordered" evidence="14">
    <location>
        <begin position="1"/>
        <end position="60"/>
    </location>
</feature>
<evidence type="ECO:0000313" key="17">
    <source>
        <dbReference type="Proteomes" id="UP000824120"/>
    </source>
</evidence>
<dbReference type="PANTHER" id="PTHR13301">
    <property type="entry name" value="X-BOX TRANSCRIPTION FACTOR-RELATED"/>
    <property type="match status" value="1"/>
</dbReference>
<evidence type="ECO:0000313" key="16">
    <source>
        <dbReference type="EMBL" id="KAG5587749.1"/>
    </source>
</evidence>
<feature type="transmembrane region" description="Helical" evidence="15">
    <location>
        <begin position="1079"/>
        <end position="1102"/>
    </location>
</feature>
<evidence type="ECO:0008006" key="18">
    <source>
        <dbReference type="Google" id="ProtNLM"/>
    </source>
</evidence>
<feature type="binding site" evidence="12">
    <location>
        <position position="426"/>
    </location>
    <ligand>
        <name>UDP-alpha-D-glucose</name>
        <dbReference type="ChEBI" id="CHEBI:58885"/>
    </ligand>
</feature>
<evidence type="ECO:0000256" key="11">
    <source>
        <dbReference type="PIRSR" id="PIRSR605150-1"/>
    </source>
</evidence>
<keyword evidence="7 15" id="KW-0472">Membrane</keyword>
<feature type="active site" evidence="11">
    <location>
        <position position="862"/>
    </location>
</feature>
<dbReference type="Gene3D" id="3.90.550.10">
    <property type="entry name" value="Spore Coat Polysaccharide Biosynthesis Protein SpsA, Chain A"/>
    <property type="match status" value="1"/>
</dbReference>
<feature type="binding site" evidence="12">
    <location>
        <position position="397"/>
    </location>
    <ligand>
        <name>UDP-alpha-D-glucose</name>
        <dbReference type="ChEBI" id="CHEBI:58885"/>
    </ligand>
</feature>
<comment type="caution">
    <text evidence="16">The sequence shown here is derived from an EMBL/GenBank/DDBJ whole genome shotgun (WGS) entry which is preliminary data.</text>
</comment>
<comment type="subcellular location">
    <subcellularLocation>
        <location evidence="1">Golgi apparatus membrane</location>
        <topology evidence="1">Multi-pass membrane protein</topology>
    </subcellularLocation>
</comment>
<dbReference type="EMBL" id="JACXVP010000009">
    <property type="protein sequence ID" value="KAG5587749.1"/>
    <property type="molecule type" value="Genomic_DNA"/>
</dbReference>
<dbReference type="InterPro" id="IPR029044">
    <property type="entry name" value="Nucleotide-diphossugar_trans"/>
</dbReference>
<protein>
    <recommendedName>
        <fullName evidence="18">Cellulose synthase-like protein D5</fullName>
    </recommendedName>
</protein>
<dbReference type="GO" id="GO:0000139">
    <property type="term" value="C:Golgi membrane"/>
    <property type="evidence" value="ECO:0007669"/>
    <property type="project" value="UniProtKB-SubCell"/>
</dbReference>
<evidence type="ECO:0000256" key="14">
    <source>
        <dbReference type="SAM" id="MobiDB-lite"/>
    </source>
</evidence>
<keyword evidence="6" id="KW-0333">Golgi apparatus</keyword>
<keyword evidence="2" id="KW-0328">Glycosyltransferase</keyword>
<feature type="compositionally biased region" description="Gly residues" evidence="14">
    <location>
        <begin position="49"/>
        <end position="58"/>
    </location>
</feature>
<evidence type="ECO:0000256" key="8">
    <source>
        <dbReference type="ARBA" id="ARBA00023316"/>
    </source>
</evidence>
<organism evidence="16 17">
    <name type="scientific">Solanum commersonii</name>
    <name type="common">Commerson's wild potato</name>
    <name type="synonym">Commerson's nightshade</name>
    <dbReference type="NCBI Taxonomy" id="4109"/>
    <lineage>
        <taxon>Eukaryota</taxon>
        <taxon>Viridiplantae</taxon>
        <taxon>Streptophyta</taxon>
        <taxon>Embryophyta</taxon>
        <taxon>Tracheophyta</taxon>
        <taxon>Spermatophyta</taxon>
        <taxon>Magnoliopsida</taxon>
        <taxon>eudicotyledons</taxon>
        <taxon>Gunneridae</taxon>
        <taxon>Pentapetalae</taxon>
        <taxon>asterids</taxon>
        <taxon>lamiids</taxon>
        <taxon>Solanales</taxon>
        <taxon>Solanaceae</taxon>
        <taxon>Solanoideae</taxon>
        <taxon>Solaneae</taxon>
        <taxon>Solanum</taxon>
    </lineage>
</organism>
<dbReference type="OrthoDB" id="72851at2759"/>
<gene>
    <name evidence="16" type="ORF">H5410_048183</name>
</gene>
<evidence type="ECO:0000256" key="13">
    <source>
        <dbReference type="PIRSR" id="PIRSR605150-3"/>
    </source>
</evidence>
<evidence type="ECO:0000256" key="4">
    <source>
        <dbReference type="ARBA" id="ARBA00022692"/>
    </source>
</evidence>
<dbReference type="Proteomes" id="UP000824120">
    <property type="component" value="Chromosome 9"/>
</dbReference>
<comment type="similarity">
    <text evidence="10">Belongs to the glycosyltransferase 2 family. Plant cellulose synthase-like D subfamily.</text>
</comment>
<feature type="active site" evidence="11">
    <location>
        <position position="426"/>
    </location>
</feature>
<evidence type="ECO:0000256" key="3">
    <source>
        <dbReference type="ARBA" id="ARBA00022679"/>
    </source>
</evidence>
<evidence type="ECO:0000256" key="5">
    <source>
        <dbReference type="ARBA" id="ARBA00022989"/>
    </source>
</evidence>
<feature type="transmembrane region" description="Helical" evidence="15">
    <location>
        <begin position="925"/>
        <end position="946"/>
    </location>
</feature>
<keyword evidence="5 15" id="KW-1133">Transmembrane helix</keyword>
<evidence type="ECO:0000256" key="7">
    <source>
        <dbReference type="ARBA" id="ARBA00023136"/>
    </source>
</evidence>
<keyword evidence="8" id="KW-0961">Cell wall biogenesis/degradation</keyword>
<accession>A0A9J5XJ18</accession>
<evidence type="ECO:0000256" key="10">
    <source>
        <dbReference type="ARBA" id="ARBA00061286"/>
    </source>
</evidence>
<proteinExistence type="inferred from homology"/>
<evidence type="ECO:0000256" key="9">
    <source>
        <dbReference type="ARBA" id="ARBA00037405"/>
    </source>
</evidence>
<sequence length="1116" mass="124862">MGLIDSQSLSSPVKITVTSSPTGGCHGLTSPIRRHSLSTNPNSPLSGKGLRGSSGGGYLSMSKESTDEFVAYTVHIPPTPDNRTVADSQNSPVGVGSSRKSYGYGNPSDGYIKDTIFTGGFNSATKAHVRQSSEEEPMVMKCKTMCQMDGCDEKKAEEKCECGYVICRECYLDCVGIDGGHCPGCKESYKGLVMMKVMNRDRKLRIKRIRCLRGKGGRMEKNFSLVQSFKNPNQDFDHTRWLFETKGTYGYGNALWPSDGHEFGRGLDRSENPPDFSDRRNRPLTRKVGISAAIISPYRLLMVLRLGALACFLTWRISHPNHEALWLWIMSVVCEVWFAISWLLDQLPKLCPVRRITDLSVLKERFESSGPNLRNPKGLSDLPGIDVFVSTADAEKEPPLVTANTILSILAVDYPVEKVACYLSDDGGSLVTFEALAEAASFARIWVPFCKKHKIEPRNPESHFGQKRDPLKNKVKLDFVRDRRRVKREYDEFKVRINALPESIRRRSDAYNTQQELRAKRKQVELGEDLSEPIKVPKATWMSDGTHWHGTWSSAEEGHSRGDHEGIIQIMLVPPNAEPLYGNEADEKNMIDTTDVDVRLPMLVYVSREKRPGFDHNKKAGAMNALVRASAIMSNGAFILNLDCDHYIYNSLAMREGMCFMLDKGGDRICYVQFPQRFEGVDPNDRYANHNTVFFDVGMRALDGLQGPMYVGTGCIFRRIALYGFSPPRATEHRGWFGSRKTRKLLRKPNIQKDQEDDEMFLPMIGNKDDEEEVSRSLLTKQFGNSIPLVDSIAVAEFGGRLLHELRGKGCQGRPAGSLAVHREPLDASALAEAVGVISCYYEDKTEWGNRVGWIYGSITEDVVSQGWKSSSSQQCTICKPKNEVPSEVAYFNVGMYPFTSIFLLVYCLLPALSLFSGKFIVQSLNVTFLVFLLAITITLCMLALLEIKWSGITLHDWWRNEQFWLIGGTSAHPAAVIQGLLKVIAGVDISFTLTSKSAAPDDGEDEFAELYEFRWTVLMIPPITIILINMIAIAVGTFRTVYSPFPQWSKLLGGVFFSFGCYLISIHSKGLMGKRGKVPTIVFLWSALICIVISLLAVYVYPPSGHQDFSSFQFP</sequence>
<feature type="binding site" evidence="13">
    <location>
        <position position="643"/>
    </location>
    <ligand>
        <name>Mn(2+)</name>
        <dbReference type="ChEBI" id="CHEBI:29035"/>
    </ligand>
</feature>
<dbReference type="GO" id="GO:0016760">
    <property type="term" value="F:cellulose synthase (UDP-forming) activity"/>
    <property type="evidence" value="ECO:0007669"/>
    <property type="project" value="InterPro"/>
</dbReference>
<evidence type="ECO:0000256" key="15">
    <source>
        <dbReference type="SAM" id="Phobius"/>
    </source>
</evidence>
<keyword evidence="4 15" id="KW-0812">Transmembrane</keyword>
<dbReference type="GO" id="GO:0071555">
    <property type="term" value="P:cell wall organization"/>
    <property type="evidence" value="ECO:0007669"/>
    <property type="project" value="UniProtKB-KW"/>
</dbReference>
<name>A0A9J5XJ18_SOLCO</name>
<feature type="region of interest" description="Disordered" evidence="14">
    <location>
        <begin position="79"/>
        <end position="100"/>
    </location>
</feature>